<dbReference type="InterPro" id="IPR005471">
    <property type="entry name" value="Tscrpt_reg_IclR_N"/>
</dbReference>
<keyword evidence="2" id="KW-0238">DNA-binding</keyword>
<feature type="domain" description="HTH iclR-type" evidence="4">
    <location>
        <begin position="9"/>
        <end position="70"/>
    </location>
</feature>
<comment type="caution">
    <text evidence="6">The sequence shown here is derived from an EMBL/GenBank/DDBJ whole genome shotgun (WGS) entry which is preliminary data.</text>
</comment>
<dbReference type="Pfam" id="PF01614">
    <property type="entry name" value="IclR_C"/>
    <property type="match status" value="1"/>
</dbReference>
<sequence length="266" mass="27747">MTASSPPVTNAVQKVCAVLRALSGPAPMRLTAIAEAARLNKVTALRILETLTAEGFVQRVPGTKTYALGREALVMAAARRAVPNLAALAAPGLLRLAAASGDTALLSVRSGTEAAYIAREVGDFPMQPNILQVGTRRPLGVGASSLGLLAWLPEAEAEALLEQVTPRLEAMSRLPLDAIRAEMAAARKRGYLVLLGNTYEGMGGVSVPVRGPLGDVVGAFSLAGTIDRMREREAKLATMLQREAAALSALLAEGNAVPPARKARRA</sequence>
<organism evidence="6 7">
    <name type="scientific">Sabulicella glaciei</name>
    <dbReference type="NCBI Taxonomy" id="2984948"/>
    <lineage>
        <taxon>Bacteria</taxon>
        <taxon>Pseudomonadati</taxon>
        <taxon>Pseudomonadota</taxon>
        <taxon>Alphaproteobacteria</taxon>
        <taxon>Acetobacterales</taxon>
        <taxon>Acetobacteraceae</taxon>
        <taxon>Sabulicella</taxon>
    </lineage>
</organism>
<evidence type="ECO:0000313" key="7">
    <source>
        <dbReference type="Proteomes" id="UP001526430"/>
    </source>
</evidence>
<dbReference type="PANTHER" id="PTHR30136">
    <property type="entry name" value="HELIX-TURN-HELIX TRANSCRIPTIONAL REGULATOR, ICLR FAMILY"/>
    <property type="match status" value="1"/>
</dbReference>
<dbReference type="Gene3D" id="1.10.10.10">
    <property type="entry name" value="Winged helix-like DNA-binding domain superfamily/Winged helix DNA-binding domain"/>
    <property type="match status" value="1"/>
</dbReference>
<evidence type="ECO:0000256" key="1">
    <source>
        <dbReference type="ARBA" id="ARBA00023015"/>
    </source>
</evidence>
<evidence type="ECO:0000259" key="4">
    <source>
        <dbReference type="PROSITE" id="PS51077"/>
    </source>
</evidence>
<dbReference type="InterPro" id="IPR014757">
    <property type="entry name" value="Tscrpt_reg_IclR_C"/>
</dbReference>
<dbReference type="EMBL" id="JAPFQI010000001">
    <property type="protein sequence ID" value="MCW8084188.1"/>
    <property type="molecule type" value="Genomic_DNA"/>
</dbReference>
<accession>A0ABT3NQM6</accession>
<feature type="domain" description="IclR-ED" evidence="5">
    <location>
        <begin position="64"/>
        <end position="253"/>
    </location>
</feature>
<keyword evidence="3" id="KW-0804">Transcription</keyword>
<dbReference type="Pfam" id="PF09339">
    <property type="entry name" value="HTH_IclR"/>
    <property type="match status" value="1"/>
</dbReference>
<evidence type="ECO:0000259" key="5">
    <source>
        <dbReference type="PROSITE" id="PS51078"/>
    </source>
</evidence>
<reference evidence="6 7" key="1">
    <citation type="submission" date="2022-10" db="EMBL/GenBank/DDBJ databases">
        <title>Roseococcus glaciei nov., sp. nov., isolated from glacier.</title>
        <authorList>
            <person name="Liu Q."/>
            <person name="Xin Y.-H."/>
        </authorList>
    </citation>
    <scope>NUCLEOTIDE SEQUENCE [LARGE SCALE GENOMIC DNA]</scope>
    <source>
        <strain evidence="6 7">MDT2-1-1</strain>
    </source>
</reference>
<dbReference type="Proteomes" id="UP001526430">
    <property type="component" value="Unassembled WGS sequence"/>
</dbReference>
<protein>
    <submittedName>
        <fullName evidence="6">IclR family transcriptional regulator</fullName>
    </submittedName>
</protein>
<proteinExistence type="predicted"/>
<dbReference type="RefSeq" id="WP_301587795.1">
    <property type="nucleotide sequence ID" value="NZ_JAPFQI010000001.1"/>
</dbReference>
<keyword evidence="7" id="KW-1185">Reference proteome</keyword>
<dbReference type="SUPFAM" id="SSF55781">
    <property type="entry name" value="GAF domain-like"/>
    <property type="match status" value="1"/>
</dbReference>
<dbReference type="PANTHER" id="PTHR30136:SF39">
    <property type="entry name" value="TRANSCRIPTIONAL REGULATORY PROTEIN"/>
    <property type="match status" value="1"/>
</dbReference>
<dbReference type="SUPFAM" id="SSF46785">
    <property type="entry name" value="Winged helix' DNA-binding domain"/>
    <property type="match status" value="1"/>
</dbReference>
<evidence type="ECO:0000256" key="2">
    <source>
        <dbReference type="ARBA" id="ARBA00023125"/>
    </source>
</evidence>
<dbReference type="InterPro" id="IPR036388">
    <property type="entry name" value="WH-like_DNA-bd_sf"/>
</dbReference>
<dbReference type="InterPro" id="IPR036390">
    <property type="entry name" value="WH_DNA-bd_sf"/>
</dbReference>
<keyword evidence="1" id="KW-0805">Transcription regulation</keyword>
<dbReference type="InterPro" id="IPR050707">
    <property type="entry name" value="HTH_MetabolicPath_Reg"/>
</dbReference>
<gene>
    <name evidence="6" type="ORF">OF850_00985</name>
</gene>
<dbReference type="PROSITE" id="PS51078">
    <property type="entry name" value="ICLR_ED"/>
    <property type="match status" value="1"/>
</dbReference>
<dbReference type="Gene3D" id="3.30.450.40">
    <property type="match status" value="1"/>
</dbReference>
<dbReference type="InterPro" id="IPR029016">
    <property type="entry name" value="GAF-like_dom_sf"/>
</dbReference>
<evidence type="ECO:0000313" key="6">
    <source>
        <dbReference type="EMBL" id="MCW8084188.1"/>
    </source>
</evidence>
<dbReference type="SMART" id="SM00346">
    <property type="entry name" value="HTH_ICLR"/>
    <property type="match status" value="1"/>
</dbReference>
<evidence type="ECO:0000256" key="3">
    <source>
        <dbReference type="ARBA" id="ARBA00023163"/>
    </source>
</evidence>
<dbReference type="PROSITE" id="PS51077">
    <property type="entry name" value="HTH_ICLR"/>
    <property type="match status" value="1"/>
</dbReference>
<name>A0ABT3NQM6_9PROT</name>